<evidence type="ECO:0000313" key="1">
    <source>
        <dbReference type="EMBL" id="JAH06421.1"/>
    </source>
</evidence>
<dbReference type="EMBL" id="GBXM01102156">
    <property type="protein sequence ID" value="JAH06421.1"/>
    <property type="molecule type" value="Transcribed_RNA"/>
</dbReference>
<protein>
    <submittedName>
        <fullName evidence="1">Uncharacterized protein</fullName>
    </submittedName>
</protein>
<accession>A0A0E9PP68</accession>
<reference evidence="1" key="2">
    <citation type="journal article" date="2015" name="Fish Shellfish Immunol.">
        <title>Early steps in the European eel (Anguilla anguilla)-Vibrio vulnificus interaction in the gills: Role of the RtxA13 toxin.</title>
        <authorList>
            <person name="Callol A."/>
            <person name="Pajuelo D."/>
            <person name="Ebbesson L."/>
            <person name="Teles M."/>
            <person name="MacKenzie S."/>
            <person name="Amaro C."/>
        </authorList>
    </citation>
    <scope>NUCLEOTIDE SEQUENCE</scope>
</reference>
<organism evidence="1">
    <name type="scientific">Anguilla anguilla</name>
    <name type="common">European freshwater eel</name>
    <name type="synonym">Muraena anguilla</name>
    <dbReference type="NCBI Taxonomy" id="7936"/>
    <lineage>
        <taxon>Eukaryota</taxon>
        <taxon>Metazoa</taxon>
        <taxon>Chordata</taxon>
        <taxon>Craniata</taxon>
        <taxon>Vertebrata</taxon>
        <taxon>Euteleostomi</taxon>
        <taxon>Actinopterygii</taxon>
        <taxon>Neopterygii</taxon>
        <taxon>Teleostei</taxon>
        <taxon>Anguilliformes</taxon>
        <taxon>Anguillidae</taxon>
        <taxon>Anguilla</taxon>
    </lineage>
</organism>
<proteinExistence type="predicted"/>
<name>A0A0E9PP68_ANGAN</name>
<reference evidence="1" key="1">
    <citation type="submission" date="2014-11" db="EMBL/GenBank/DDBJ databases">
        <authorList>
            <person name="Amaro Gonzalez C."/>
        </authorList>
    </citation>
    <scope>NUCLEOTIDE SEQUENCE</scope>
</reference>
<sequence length="62" mass="6936">MCRFRLAHVMSLGKGGSAKKNAFLLFKNKKKYLSPWLGDGWEVATSEVKVQAAAILLRRKEG</sequence>
<dbReference type="AlphaFoldDB" id="A0A0E9PP68"/>